<dbReference type="GO" id="GO:0050660">
    <property type="term" value="F:flavin adenine dinucleotide binding"/>
    <property type="evidence" value="ECO:0007669"/>
    <property type="project" value="TreeGrafter"/>
</dbReference>
<organism evidence="7 8">
    <name type="scientific">Planktomarina temperata RCA23</name>
    <dbReference type="NCBI Taxonomy" id="666509"/>
    <lineage>
        <taxon>Bacteria</taxon>
        <taxon>Pseudomonadati</taxon>
        <taxon>Pseudomonadota</taxon>
        <taxon>Alphaproteobacteria</taxon>
        <taxon>Rhodobacterales</taxon>
        <taxon>Paracoccaceae</taxon>
        <taxon>Planktomarina</taxon>
    </lineage>
</organism>
<comment type="similarity">
    <text evidence="1 3">Belongs to the TPP enzyme family.</text>
</comment>
<dbReference type="AlphaFoldDB" id="A0AAN0VJL2"/>
<evidence type="ECO:0000259" key="6">
    <source>
        <dbReference type="Pfam" id="PF02776"/>
    </source>
</evidence>
<dbReference type="Proteomes" id="UP000028680">
    <property type="component" value="Chromosome"/>
</dbReference>
<protein>
    <submittedName>
        <fullName evidence="7">Acetolactate synthase isozyme 1 large subunit</fullName>
    </submittedName>
</protein>
<dbReference type="SUPFAM" id="SSF52518">
    <property type="entry name" value="Thiamin diphosphate-binding fold (THDP-binding)"/>
    <property type="match status" value="2"/>
</dbReference>
<accession>A0AAN0VJL2</accession>
<dbReference type="CDD" id="cd07035">
    <property type="entry name" value="TPP_PYR_POX_like"/>
    <property type="match status" value="1"/>
</dbReference>
<dbReference type="InterPro" id="IPR045229">
    <property type="entry name" value="TPP_enz"/>
</dbReference>
<reference evidence="7 8" key="1">
    <citation type="journal article" date="2014" name="ISME J.">
        <title>Adaptation of an abundant Roseobacter RCA organism to pelagic systems revealed by genomic and transcriptomic analyses.</title>
        <authorList>
            <person name="Voget S."/>
            <person name="Wemheuer B."/>
            <person name="Brinkhoff T."/>
            <person name="Vollmers J."/>
            <person name="Dietrich S."/>
            <person name="Giebel H.A."/>
            <person name="Beardsley C."/>
            <person name="Sardemann C."/>
            <person name="Bakenhus I."/>
            <person name="Billerbeck S."/>
            <person name="Daniel R."/>
            <person name="Simon M."/>
        </authorList>
    </citation>
    <scope>NUCLEOTIDE SEQUENCE [LARGE SCALE GENOMIC DNA]</scope>
    <source>
        <strain evidence="7 8">RCA23</strain>
    </source>
</reference>
<proteinExistence type="inferred from homology"/>
<evidence type="ECO:0000256" key="3">
    <source>
        <dbReference type="RuleBase" id="RU362132"/>
    </source>
</evidence>
<dbReference type="GO" id="GO:0009097">
    <property type="term" value="P:isoleucine biosynthetic process"/>
    <property type="evidence" value="ECO:0007669"/>
    <property type="project" value="TreeGrafter"/>
</dbReference>
<evidence type="ECO:0000259" key="4">
    <source>
        <dbReference type="Pfam" id="PF00205"/>
    </source>
</evidence>
<feature type="domain" description="Thiamine pyrophosphate enzyme central" evidence="4">
    <location>
        <begin position="194"/>
        <end position="322"/>
    </location>
</feature>
<dbReference type="InterPro" id="IPR011766">
    <property type="entry name" value="TPP_enzyme_TPP-bd"/>
</dbReference>
<dbReference type="InterPro" id="IPR029061">
    <property type="entry name" value="THDP-binding"/>
</dbReference>
<dbReference type="GO" id="GO:0005948">
    <property type="term" value="C:acetolactate synthase complex"/>
    <property type="evidence" value="ECO:0007669"/>
    <property type="project" value="TreeGrafter"/>
</dbReference>
<dbReference type="Gene3D" id="3.40.50.970">
    <property type="match status" value="2"/>
</dbReference>
<dbReference type="GO" id="GO:0009099">
    <property type="term" value="P:L-valine biosynthetic process"/>
    <property type="evidence" value="ECO:0007669"/>
    <property type="project" value="TreeGrafter"/>
</dbReference>
<dbReference type="PANTHER" id="PTHR18968">
    <property type="entry name" value="THIAMINE PYROPHOSPHATE ENZYMES"/>
    <property type="match status" value="1"/>
</dbReference>
<dbReference type="SUPFAM" id="SSF52467">
    <property type="entry name" value="DHS-like NAD/FAD-binding domain"/>
    <property type="match status" value="1"/>
</dbReference>
<dbReference type="PANTHER" id="PTHR18968:SF13">
    <property type="entry name" value="ACETOLACTATE SYNTHASE CATALYTIC SUBUNIT, MITOCHONDRIAL"/>
    <property type="match status" value="1"/>
</dbReference>
<keyword evidence="2 3" id="KW-0786">Thiamine pyrophosphate</keyword>
<dbReference type="Pfam" id="PF02775">
    <property type="entry name" value="TPP_enzyme_C"/>
    <property type="match status" value="1"/>
</dbReference>
<dbReference type="InterPro" id="IPR012000">
    <property type="entry name" value="Thiamin_PyroP_enz_cen_dom"/>
</dbReference>
<evidence type="ECO:0000256" key="2">
    <source>
        <dbReference type="ARBA" id="ARBA00023052"/>
    </source>
</evidence>
<keyword evidence="8" id="KW-1185">Reference proteome</keyword>
<dbReference type="GO" id="GO:0000287">
    <property type="term" value="F:magnesium ion binding"/>
    <property type="evidence" value="ECO:0007669"/>
    <property type="project" value="InterPro"/>
</dbReference>
<evidence type="ECO:0000313" key="8">
    <source>
        <dbReference type="Proteomes" id="UP000028680"/>
    </source>
</evidence>
<dbReference type="Pfam" id="PF02776">
    <property type="entry name" value="TPP_enzyme_N"/>
    <property type="match status" value="1"/>
</dbReference>
<dbReference type="GO" id="GO:0030976">
    <property type="term" value="F:thiamine pyrophosphate binding"/>
    <property type="evidence" value="ECO:0007669"/>
    <property type="project" value="InterPro"/>
</dbReference>
<evidence type="ECO:0000256" key="1">
    <source>
        <dbReference type="ARBA" id="ARBA00007812"/>
    </source>
</evidence>
<dbReference type="InterPro" id="IPR012001">
    <property type="entry name" value="Thiamin_PyroP_enz_TPP-bd_dom"/>
</dbReference>
<dbReference type="InterPro" id="IPR029035">
    <property type="entry name" value="DHS-like_NAD/FAD-binding_dom"/>
</dbReference>
<gene>
    <name evidence="7" type="ORF">RCA23_c27460</name>
</gene>
<name>A0AAN0VJL2_9RHOB</name>
<dbReference type="EMBL" id="CP003984">
    <property type="protein sequence ID" value="AII88254.1"/>
    <property type="molecule type" value="Genomic_DNA"/>
</dbReference>
<dbReference type="Pfam" id="PF00205">
    <property type="entry name" value="TPP_enzyme_M"/>
    <property type="match status" value="1"/>
</dbReference>
<dbReference type="GO" id="GO:0003984">
    <property type="term" value="F:acetolactate synthase activity"/>
    <property type="evidence" value="ECO:0007669"/>
    <property type="project" value="TreeGrafter"/>
</dbReference>
<evidence type="ECO:0000313" key="7">
    <source>
        <dbReference type="EMBL" id="AII88254.1"/>
    </source>
</evidence>
<feature type="domain" description="Thiamine pyrophosphate enzyme TPP-binding" evidence="5">
    <location>
        <begin position="376"/>
        <end position="520"/>
    </location>
</feature>
<dbReference type="CDD" id="cd00568">
    <property type="entry name" value="TPP_enzymes"/>
    <property type="match status" value="1"/>
</dbReference>
<evidence type="ECO:0000259" key="5">
    <source>
        <dbReference type="Pfam" id="PF02775"/>
    </source>
</evidence>
<sequence>MPEMKPLGAQISHMLKDRGVNVIFGIPGVHNQEMYRGIEEAGIRHILARHEQGAGFMADGYARASGKPGVAYVITGPGLCNIMTAMGQAYSDSVSMLVLSSCLDETAARRGQLHQMLDQEAAAGSVCDWSYQANSAEAAYDLIDRAMLEFETHRPRSKHIQVPIAQLEGQAAPAPRRRAGLADGLGTGSVDLRPLAAALSAASKPLFVIGGGAAKAGADLAAVLETCGAACFETYAGRGVVPWDYPLNFGAALARPSSAQIVAQADCVVAIGTELAEVDLWRAHLGHSCPLYRIDIDPECLADMQRAEMGILARAEEAMASLRPLMAASASQWQARSVAHQRGLWRAETEAERPGIIAIVEALRAVVPDDAMIYSDMTQFAYVANEVWPMTRAKHWHHPSGFGTLGYALPAAIGGAVARPGKPTLAIAGDYGFQYSVQELGTAVELGQALPIILWDNGKLKEIEDSMRSAQIAPNAVIAKNPNFLELARAYGADASAPETLAQMQEAVTAAFKADRPKLIYLSPNILS</sequence>
<dbReference type="Gene3D" id="3.40.50.1220">
    <property type="entry name" value="TPP-binding domain"/>
    <property type="match status" value="1"/>
</dbReference>
<dbReference type="KEGG" id="ptp:RCA23_c27460"/>
<feature type="domain" description="Thiamine pyrophosphate enzyme N-terminal TPP-binding" evidence="6">
    <location>
        <begin position="8"/>
        <end position="121"/>
    </location>
</feature>